<keyword evidence="2" id="KW-0472">Membrane</keyword>
<dbReference type="Proteomes" id="UP000249688">
    <property type="component" value="Unassembled WGS sequence"/>
</dbReference>
<feature type="transmembrane region" description="Helical" evidence="2">
    <location>
        <begin position="51"/>
        <end position="69"/>
    </location>
</feature>
<sequence>MTRDPPPRPAPEPVTRWRVLPPRTKRPRLPPELIPRPPLWRRLGRRIGREVLGILLPMLAALALLWITGFRP</sequence>
<organism evidence="3 4">
    <name type="scientific">Humitalea rosea</name>
    <dbReference type="NCBI Taxonomy" id="990373"/>
    <lineage>
        <taxon>Bacteria</taxon>
        <taxon>Pseudomonadati</taxon>
        <taxon>Pseudomonadota</taxon>
        <taxon>Alphaproteobacteria</taxon>
        <taxon>Acetobacterales</taxon>
        <taxon>Roseomonadaceae</taxon>
        <taxon>Humitalea</taxon>
    </lineage>
</organism>
<gene>
    <name evidence="3" type="ORF">C8P66_12150</name>
</gene>
<name>A0A2W7IRS7_9PROT</name>
<keyword evidence="2" id="KW-1133">Transmembrane helix</keyword>
<protein>
    <submittedName>
        <fullName evidence="3">Uncharacterized protein</fullName>
    </submittedName>
</protein>
<keyword evidence="4" id="KW-1185">Reference proteome</keyword>
<feature type="region of interest" description="Disordered" evidence="1">
    <location>
        <begin position="1"/>
        <end position="31"/>
    </location>
</feature>
<evidence type="ECO:0000313" key="4">
    <source>
        <dbReference type="Proteomes" id="UP000249688"/>
    </source>
</evidence>
<evidence type="ECO:0000256" key="2">
    <source>
        <dbReference type="SAM" id="Phobius"/>
    </source>
</evidence>
<evidence type="ECO:0000313" key="3">
    <source>
        <dbReference type="EMBL" id="PZW41343.1"/>
    </source>
</evidence>
<dbReference type="EMBL" id="QKYU01000021">
    <property type="protein sequence ID" value="PZW41343.1"/>
    <property type="molecule type" value="Genomic_DNA"/>
</dbReference>
<dbReference type="AlphaFoldDB" id="A0A2W7IRS7"/>
<keyword evidence="2" id="KW-0812">Transmembrane</keyword>
<accession>A0A2W7IRS7</accession>
<reference evidence="3 4" key="1">
    <citation type="submission" date="2018-06" db="EMBL/GenBank/DDBJ databases">
        <title>Genomic Encyclopedia of Archaeal and Bacterial Type Strains, Phase II (KMG-II): from individual species to whole genera.</title>
        <authorList>
            <person name="Goeker M."/>
        </authorList>
    </citation>
    <scope>NUCLEOTIDE SEQUENCE [LARGE SCALE GENOMIC DNA]</scope>
    <source>
        <strain evidence="3 4">DSM 24525</strain>
    </source>
</reference>
<proteinExistence type="predicted"/>
<dbReference type="RefSeq" id="WP_111399521.1">
    <property type="nucleotide sequence ID" value="NZ_QKYU01000021.1"/>
</dbReference>
<evidence type="ECO:0000256" key="1">
    <source>
        <dbReference type="SAM" id="MobiDB-lite"/>
    </source>
</evidence>
<comment type="caution">
    <text evidence="3">The sequence shown here is derived from an EMBL/GenBank/DDBJ whole genome shotgun (WGS) entry which is preliminary data.</text>
</comment>